<dbReference type="KEGG" id="vg:80544226"/>
<accession>A0AAX3ATX7</accession>
<dbReference type="RefSeq" id="YP_010805332.1">
    <property type="nucleotide sequence ID" value="NC_077147.1"/>
</dbReference>
<keyword evidence="2" id="KW-1185">Reference proteome</keyword>
<dbReference type="EMBL" id="MZ766431">
    <property type="protein sequence ID" value="UOQ18831.1"/>
    <property type="molecule type" value="Genomic_DNA"/>
</dbReference>
<dbReference type="GeneID" id="80544226"/>
<organism evidence="1 2">
    <name type="scientific">Olene mendosa nucleopolyhedrovirus</name>
    <dbReference type="NCBI Taxonomy" id="2933796"/>
    <lineage>
        <taxon>Viruses</taxon>
        <taxon>Viruses incertae sedis</taxon>
        <taxon>Naldaviricetes</taxon>
        <taxon>Lefavirales</taxon>
        <taxon>Baculoviridae</taxon>
        <taxon>Alphabaculovirus</taxon>
        <taxon>Alphabaculovirus olmendosae</taxon>
    </lineage>
</organism>
<proteinExistence type="predicted"/>
<protein>
    <recommendedName>
        <fullName evidence="3">Lef-10</fullName>
    </recommendedName>
</protein>
<reference evidence="1 2" key="1">
    <citation type="journal article" date="2022" name="Virus Genes">
        <title>The complete genome sequence of an alphabaculovirus from the brown tussock moth, Olene mendosa Hubner, expands our knowledge of lymantriine baculovirus diversity and evolution.</title>
        <authorList>
            <person name="Harrison R.L."/>
            <person name="Rowley D.L."/>
        </authorList>
    </citation>
    <scope>NUCLEOTIDE SEQUENCE [LARGE SCALE GENOMIC DNA]</scope>
    <source>
        <strain evidence="1">435</strain>
    </source>
</reference>
<evidence type="ECO:0000313" key="1">
    <source>
        <dbReference type="EMBL" id="UOQ18831.1"/>
    </source>
</evidence>
<dbReference type="Proteomes" id="UP001157381">
    <property type="component" value="Segment"/>
</dbReference>
<evidence type="ECO:0008006" key="3">
    <source>
        <dbReference type="Google" id="ProtNLM"/>
    </source>
</evidence>
<sequence length="78" mass="9373">MTSNITSDSDDVADIFDEKRVAILTYDNYHALNRFRFVRRDAARGDYHYMDKYNGQAVIVKRPMKTFDDYRDYLVYVF</sequence>
<evidence type="ECO:0000313" key="2">
    <source>
        <dbReference type="Proteomes" id="UP001157381"/>
    </source>
</evidence>
<name>A0AAX3ATX7_9ABAC</name>